<dbReference type="PANTHER" id="PTHR48097:SF9">
    <property type="entry name" value="L-THREONINE ALDOLASE"/>
    <property type="match status" value="1"/>
</dbReference>
<dbReference type="CDD" id="cd06502">
    <property type="entry name" value="TA_like"/>
    <property type="match status" value="1"/>
</dbReference>
<evidence type="ECO:0000256" key="1">
    <source>
        <dbReference type="ARBA" id="ARBA00001933"/>
    </source>
</evidence>
<sequence>MNSNTIFRKAKFILSQLSMRSYYKMTTKSGVVDFRSDTVTQPSPDMRQAMMKAAVGDDVYKEDPTVNELEKFCADLFGMEKALYVPSGTMGNLLCLMAHVNGRGEEIIIGAKQHVYCYEQGGFMQLGSIPARVLPNECNGTISLKDIEENITDKSDFHFCETKLICLENTHLLSGGTPLPLDYLKNVTDLKQKYNLKVHVDGARLYNAAVALNEPVQSLLKNIDSVSMCLSKGLGCPVGSVIGGTEEFIKRAIRLRKCLGGGIRQGGILAAAGLFALKDAREKLKIDHINARLLAEGIYELKLPSVTVDLTKVQTNIVFVKTPNGAAKTIADALSKHLILSSPFSSSILRFVTHLNICQDDVFRCVEVFKQVFKENCLL</sequence>
<dbReference type="Pfam" id="PF01212">
    <property type="entry name" value="Beta_elim_lyase"/>
    <property type="match status" value="1"/>
</dbReference>
<dbReference type="InterPro" id="IPR015422">
    <property type="entry name" value="PyrdxlP-dep_Trfase_small"/>
</dbReference>
<name>A0ABM4C6I6_HYDVU</name>
<feature type="domain" description="Aromatic amino acid beta-eliminating lyase/threonine aldolase" evidence="4">
    <location>
        <begin position="33"/>
        <end position="321"/>
    </location>
</feature>
<dbReference type="RefSeq" id="XP_065657212.1">
    <property type="nucleotide sequence ID" value="XM_065801140.1"/>
</dbReference>
<organism evidence="5 6">
    <name type="scientific">Hydra vulgaris</name>
    <name type="common">Hydra</name>
    <name type="synonym">Hydra attenuata</name>
    <dbReference type="NCBI Taxonomy" id="6087"/>
    <lineage>
        <taxon>Eukaryota</taxon>
        <taxon>Metazoa</taxon>
        <taxon>Cnidaria</taxon>
        <taxon>Hydrozoa</taxon>
        <taxon>Hydroidolina</taxon>
        <taxon>Anthoathecata</taxon>
        <taxon>Aplanulata</taxon>
        <taxon>Hydridae</taxon>
        <taxon>Hydra</taxon>
    </lineage>
</organism>
<dbReference type="InterPro" id="IPR015424">
    <property type="entry name" value="PyrdxlP-dep_Trfase"/>
</dbReference>
<keyword evidence="3" id="KW-0663">Pyridoxal phosphate</keyword>
<dbReference type="Gene3D" id="3.40.640.10">
    <property type="entry name" value="Type I PLP-dependent aspartate aminotransferase-like (Major domain)"/>
    <property type="match status" value="1"/>
</dbReference>
<keyword evidence="5" id="KW-1185">Reference proteome</keyword>
<comment type="similarity">
    <text evidence="2">Belongs to the threonine aldolase family.</text>
</comment>
<dbReference type="InterPro" id="IPR001597">
    <property type="entry name" value="ArAA_b-elim_lyase/Thr_aldolase"/>
</dbReference>
<evidence type="ECO:0000313" key="6">
    <source>
        <dbReference type="RefSeq" id="XP_065657212.1"/>
    </source>
</evidence>
<proteinExistence type="inferred from homology"/>
<protein>
    <submittedName>
        <fullName evidence="6">L-allo-threonine aldolase</fullName>
    </submittedName>
</protein>
<dbReference type="PANTHER" id="PTHR48097">
    <property type="entry name" value="L-THREONINE ALDOLASE-RELATED"/>
    <property type="match status" value="1"/>
</dbReference>
<evidence type="ECO:0000256" key="3">
    <source>
        <dbReference type="ARBA" id="ARBA00022898"/>
    </source>
</evidence>
<dbReference type="PIRSF" id="PIRSF017617">
    <property type="entry name" value="Thr_aldolase"/>
    <property type="match status" value="1"/>
</dbReference>
<dbReference type="Gene3D" id="3.90.1150.10">
    <property type="entry name" value="Aspartate Aminotransferase, domain 1"/>
    <property type="match status" value="1"/>
</dbReference>
<dbReference type="InterPro" id="IPR015421">
    <property type="entry name" value="PyrdxlP-dep_Trfase_major"/>
</dbReference>
<dbReference type="NCBIfam" id="NF007825">
    <property type="entry name" value="PRK10534.1"/>
    <property type="match status" value="1"/>
</dbReference>
<evidence type="ECO:0000256" key="2">
    <source>
        <dbReference type="ARBA" id="ARBA00006966"/>
    </source>
</evidence>
<evidence type="ECO:0000313" key="5">
    <source>
        <dbReference type="Proteomes" id="UP001652625"/>
    </source>
</evidence>
<dbReference type="Proteomes" id="UP001652625">
    <property type="component" value="Chromosome 07"/>
</dbReference>
<evidence type="ECO:0000259" key="4">
    <source>
        <dbReference type="Pfam" id="PF01212"/>
    </source>
</evidence>
<dbReference type="SUPFAM" id="SSF53383">
    <property type="entry name" value="PLP-dependent transferases"/>
    <property type="match status" value="1"/>
</dbReference>
<dbReference type="GeneID" id="100197094"/>
<reference evidence="6" key="1">
    <citation type="submission" date="2025-08" db="UniProtKB">
        <authorList>
            <consortium name="RefSeq"/>
        </authorList>
    </citation>
    <scope>IDENTIFICATION</scope>
</reference>
<dbReference type="InterPro" id="IPR023603">
    <property type="entry name" value="Low_specificity_L-TA-like"/>
</dbReference>
<comment type="cofactor">
    <cofactor evidence="1">
        <name>pyridoxal 5'-phosphate</name>
        <dbReference type="ChEBI" id="CHEBI:597326"/>
    </cofactor>
</comment>
<accession>A0ABM4C6I6</accession>
<gene>
    <name evidence="6" type="primary">LOC100197094</name>
</gene>
<dbReference type="NCBIfam" id="NF041359">
    <property type="entry name" value="GntG_guanitoxin"/>
    <property type="match status" value="1"/>
</dbReference>